<feature type="signal peptide" evidence="2">
    <location>
        <begin position="1"/>
        <end position="21"/>
    </location>
</feature>
<gene>
    <name evidence="3" type="ORF">L201_003952</name>
</gene>
<feature type="compositionally biased region" description="Basic and acidic residues" evidence="1">
    <location>
        <begin position="37"/>
        <end position="49"/>
    </location>
</feature>
<evidence type="ECO:0000313" key="4">
    <source>
        <dbReference type="Proteomes" id="UP001355207"/>
    </source>
</evidence>
<evidence type="ECO:0000313" key="3">
    <source>
        <dbReference type="EMBL" id="WWC89034.1"/>
    </source>
</evidence>
<reference evidence="3 4" key="1">
    <citation type="submission" date="2024-01" db="EMBL/GenBank/DDBJ databases">
        <title>Comparative genomics of Cryptococcus and Kwoniella reveals pathogenesis evolution and contrasting modes of karyotype evolution via chromosome fusion or intercentromeric recombination.</title>
        <authorList>
            <person name="Coelho M.A."/>
            <person name="David-Palma M."/>
            <person name="Shea T."/>
            <person name="Bowers K."/>
            <person name="McGinley-Smith S."/>
            <person name="Mohammad A.W."/>
            <person name="Gnirke A."/>
            <person name="Yurkov A.M."/>
            <person name="Nowrousian M."/>
            <person name="Sun S."/>
            <person name="Cuomo C.A."/>
            <person name="Heitman J."/>
        </authorList>
    </citation>
    <scope>NUCLEOTIDE SEQUENCE [LARGE SCALE GENOMIC DNA]</scope>
    <source>
        <strain evidence="3 4">CBS 6074</strain>
    </source>
</reference>
<feature type="chain" id="PRO_5043971341" description="Secreted protein" evidence="2">
    <location>
        <begin position="22"/>
        <end position="90"/>
    </location>
</feature>
<feature type="region of interest" description="Disordered" evidence="1">
    <location>
        <begin position="30"/>
        <end position="90"/>
    </location>
</feature>
<dbReference type="EMBL" id="CP144102">
    <property type="protein sequence ID" value="WWC89034.1"/>
    <property type="molecule type" value="Genomic_DNA"/>
</dbReference>
<dbReference type="GeneID" id="91094622"/>
<proteinExistence type="predicted"/>
<dbReference type="Proteomes" id="UP001355207">
    <property type="component" value="Chromosome 5"/>
</dbReference>
<name>A0AAX4JW62_9TREE</name>
<evidence type="ECO:0000256" key="2">
    <source>
        <dbReference type="SAM" id="SignalP"/>
    </source>
</evidence>
<keyword evidence="2" id="KW-0732">Signal</keyword>
<protein>
    <recommendedName>
        <fullName evidence="5">Secreted protein</fullName>
    </recommendedName>
</protein>
<accession>A0AAX4JW62</accession>
<keyword evidence="4" id="KW-1185">Reference proteome</keyword>
<evidence type="ECO:0000256" key="1">
    <source>
        <dbReference type="SAM" id="MobiDB-lite"/>
    </source>
</evidence>
<organism evidence="3 4">
    <name type="scientific">Kwoniella dendrophila CBS 6074</name>
    <dbReference type="NCBI Taxonomy" id="1295534"/>
    <lineage>
        <taxon>Eukaryota</taxon>
        <taxon>Fungi</taxon>
        <taxon>Dikarya</taxon>
        <taxon>Basidiomycota</taxon>
        <taxon>Agaricomycotina</taxon>
        <taxon>Tremellomycetes</taxon>
        <taxon>Tremellales</taxon>
        <taxon>Cryptococcaceae</taxon>
        <taxon>Kwoniella</taxon>
    </lineage>
</organism>
<dbReference type="AlphaFoldDB" id="A0AAX4JW62"/>
<sequence length="90" mass="9855">MISKFFISFLVLALCLTLVQSKPLALNTKRSSTSISIDKKSNSDQDKIAKRSSKLSNAERIARGLPLNQPKRLYDGSATHAPQAKRSGIP</sequence>
<dbReference type="RefSeq" id="XP_066075797.1">
    <property type="nucleotide sequence ID" value="XM_066219700.1"/>
</dbReference>
<evidence type="ECO:0008006" key="5">
    <source>
        <dbReference type="Google" id="ProtNLM"/>
    </source>
</evidence>